<proteinExistence type="predicted"/>
<evidence type="ECO:0000313" key="2">
    <source>
        <dbReference type="EMBL" id="KYC52074.1"/>
    </source>
</evidence>
<reference evidence="2 3" key="1">
    <citation type="journal article" date="2016" name="ISME J.">
        <title>Chasing the elusive Euryarchaeota class WSA2: genomes reveal a uniquely fastidious methyl-reducing methanogen.</title>
        <authorList>
            <person name="Nobu M.K."/>
            <person name="Narihiro T."/>
            <person name="Kuroda K."/>
            <person name="Mei R."/>
            <person name="Liu W.T."/>
        </authorList>
    </citation>
    <scope>NUCLEOTIDE SEQUENCE [LARGE SCALE GENOMIC DNA]</scope>
    <source>
        <strain evidence="2">U1lsi0528_Bin089</strain>
    </source>
</reference>
<name>A0A150J525_9EURY</name>
<sequence>MEKIPLFVNILTKLFPYRFTFAKLTRIPGIGSIVDKMFFDKDRIYYLPLDKVVQIEKNIYQDDSIILPSKVVEHFIEKSNHQFIMNFCICRISKDCNNYPKDYGCLFLGEATLNIDPKLGKNVTKEEAKQYIKKCNEAGLVHLIGRNKLDSSWLKAKPADKLMTICNCCECCCLWMMLPNLSKAINSKVTKLPGLEINVTNRCVGCGECVRFCFVNAISVINGKAVINGECRGCGRCANNCKSKAIEIIIPSYSLEESIKNISSSVDVS</sequence>
<dbReference type="InterPro" id="IPR017896">
    <property type="entry name" value="4Fe4S_Fe-S-bd"/>
</dbReference>
<organism evidence="2 3">
    <name type="scientific">Candidatus Methanofastidiosum methylothiophilum</name>
    <dbReference type="NCBI Taxonomy" id="1705564"/>
    <lineage>
        <taxon>Archaea</taxon>
        <taxon>Methanobacteriati</taxon>
        <taxon>Methanobacteriota</taxon>
        <taxon>Stenosarchaea group</taxon>
        <taxon>Candidatus Methanofastidiosia</taxon>
        <taxon>Candidatus Methanofastidiosales</taxon>
        <taxon>Candidatus Methanofastidiosaceae</taxon>
        <taxon>Candidatus Methanofastidiosum</taxon>
    </lineage>
</organism>
<protein>
    <submittedName>
        <fullName evidence="2">Hydrogenase MvhADGHdrABC F420-non-reducing hydrogenase subunit B</fullName>
    </submittedName>
</protein>
<evidence type="ECO:0000259" key="1">
    <source>
        <dbReference type="PROSITE" id="PS51379"/>
    </source>
</evidence>
<feature type="domain" description="4Fe-4S ferredoxin-type" evidence="1">
    <location>
        <begin position="193"/>
        <end position="223"/>
    </location>
</feature>
<comment type="caution">
    <text evidence="2">The sequence shown here is derived from an EMBL/GenBank/DDBJ whole genome shotgun (WGS) entry which is preliminary data.</text>
</comment>
<dbReference type="EMBL" id="LNGD01000042">
    <property type="protein sequence ID" value="KYC52074.1"/>
    <property type="molecule type" value="Genomic_DNA"/>
</dbReference>
<dbReference type="Pfam" id="PF00037">
    <property type="entry name" value="Fer4"/>
    <property type="match status" value="1"/>
</dbReference>
<evidence type="ECO:0000313" key="3">
    <source>
        <dbReference type="Proteomes" id="UP000075578"/>
    </source>
</evidence>
<dbReference type="Proteomes" id="UP000075578">
    <property type="component" value="Unassembled WGS sequence"/>
</dbReference>
<accession>A0A150J525</accession>
<feature type="domain" description="4Fe-4S ferredoxin-type" evidence="1">
    <location>
        <begin position="224"/>
        <end position="251"/>
    </location>
</feature>
<dbReference type="Gene3D" id="3.30.70.20">
    <property type="match status" value="1"/>
</dbReference>
<dbReference type="SUPFAM" id="SSF54862">
    <property type="entry name" value="4Fe-4S ferredoxins"/>
    <property type="match status" value="1"/>
</dbReference>
<gene>
    <name evidence="2" type="ORF">AMQ74_00875</name>
</gene>
<dbReference type="PROSITE" id="PS51379">
    <property type="entry name" value="4FE4S_FER_2"/>
    <property type="match status" value="2"/>
</dbReference>
<dbReference type="AlphaFoldDB" id="A0A150J525"/>